<protein>
    <recommendedName>
        <fullName evidence="4">Subtilisin</fullName>
    </recommendedName>
</protein>
<dbReference type="InParanoid" id="A0A0G4E8J9"/>
<evidence type="ECO:0008006" key="4">
    <source>
        <dbReference type="Google" id="ProtNLM"/>
    </source>
</evidence>
<keyword evidence="3" id="KW-1185">Reference proteome</keyword>
<sequence>MQRTKLSPPSLLSLLFALLLVVPGGHGQGRDPAAESKLAHFFARDGVNEGIRSARAYCDRRGIQATTP</sequence>
<organism evidence="2 3">
    <name type="scientific">Vitrella brassicaformis (strain CCMP3155)</name>
    <dbReference type="NCBI Taxonomy" id="1169540"/>
    <lineage>
        <taxon>Eukaryota</taxon>
        <taxon>Sar</taxon>
        <taxon>Alveolata</taxon>
        <taxon>Colpodellida</taxon>
        <taxon>Vitrellaceae</taxon>
        <taxon>Vitrella</taxon>
    </lineage>
</organism>
<dbReference type="AlphaFoldDB" id="A0A0G4E8J9"/>
<gene>
    <name evidence="2" type="ORF">Vbra_10824</name>
</gene>
<dbReference type="VEuPathDB" id="CryptoDB:Vbra_10824"/>
<keyword evidence="1" id="KW-0732">Signal</keyword>
<feature type="signal peptide" evidence="1">
    <location>
        <begin position="1"/>
        <end position="27"/>
    </location>
</feature>
<feature type="chain" id="PRO_5005186997" description="Subtilisin" evidence="1">
    <location>
        <begin position="28"/>
        <end position="68"/>
    </location>
</feature>
<name>A0A0G4E8J9_VITBC</name>
<proteinExistence type="predicted"/>
<evidence type="ECO:0000313" key="2">
    <source>
        <dbReference type="EMBL" id="CEL91672.1"/>
    </source>
</evidence>
<evidence type="ECO:0000256" key="1">
    <source>
        <dbReference type="SAM" id="SignalP"/>
    </source>
</evidence>
<dbReference type="EMBL" id="CDMY01000013">
    <property type="protein sequence ID" value="CEL91672.1"/>
    <property type="molecule type" value="Genomic_DNA"/>
</dbReference>
<reference evidence="2 3" key="1">
    <citation type="submission" date="2014-11" db="EMBL/GenBank/DDBJ databases">
        <authorList>
            <person name="Zhu J."/>
            <person name="Qi W."/>
            <person name="Song R."/>
        </authorList>
    </citation>
    <scope>NUCLEOTIDE SEQUENCE [LARGE SCALE GENOMIC DNA]</scope>
</reference>
<evidence type="ECO:0000313" key="3">
    <source>
        <dbReference type="Proteomes" id="UP000041254"/>
    </source>
</evidence>
<dbReference type="Proteomes" id="UP000041254">
    <property type="component" value="Unassembled WGS sequence"/>
</dbReference>
<accession>A0A0G4E8J9</accession>